<evidence type="ECO:0000313" key="1">
    <source>
        <dbReference type="EMBL" id="MBR7828108.1"/>
    </source>
</evidence>
<evidence type="ECO:0000313" key="2">
    <source>
        <dbReference type="Proteomes" id="UP000676325"/>
    </source>
</evidence>
<dbReference type="Proteomes" id="UP000676325">
    <property type="component" value="Unassembled WGS sequence"/>
</dbReference>
<comment type="caution">
    <text evidence="1">The sequence shown here is derived from an EMBL/GenBank/DDBJ whole genome shotgun (WGS) entry which is preliminary data.</text>
</comment>
<gene>
    <name evidence="1" type="ORF">KDK95_17455</name>
</gene>
<dbReference type="EMBL" id="JAGSOH010000049">
    <property type="protein sequence ID" value="MBR7828108.1"/>
    <property type="molecule type" value="Genomic_DNA"/>
</dbReference>
<dbReference type="RefSeq" id="WP_212519248.1">
    <property type="nucleotide sequence ID" value="NZ_JAGSOH010000049.1"/>
</dbReference>
<keyword evidence="2" id="KW-1185">Reference proteome</keyword>
<name>A0A941ECU4_9ACTN</name>
<organism evidence="1 2">
    <name type="scientific">Actinospica acidithermotolerans</name>
    <dbReference type="NCBI Taxonomy" id="2828514"/>
    <lineage>
        <taxon>Bacteria</taxon>
        <taxon>Bacillati</taxon>
        <taxon>Actinomycetota</taxon>
        <taxon>Actinomycetes</taxon>
        <taxon>Catenulisporales</taxon>
        <taxon>Actinospicaceae</taxon>
        <taxon>Actinospica</taxon>
    </lineage>
</organism>
<protein>
    <submittedName>
        <fullName evidence="1">Uncharacterized protein</fullName>
    </submittedName>
</protein>
<reference evidence="1" key="1">
    <citation type="submission" date="2021-04" db="EMBL/GenBank/DDBJ databases">
        <title>Genome based classification of Actinospica acidithermotolerans sp. nov., an actinobacterium isolated from an Indonesian hot spring.</title>
        <authorList>
            <person name="Kusuma A.B."/>
            <person name="Putra K.E."/>
            <person name="Nafisah S."/>
            <person name="Loh J."/>
            <person name="Nouioui I."/>
            <person name="Goodfellow M."/>
        </authorList>
    </citation>
    <scope>NUCLEOTIDE SEQUENCE</scope>
    <source>
        <strain evidence="1">MGRD01-02</strain>
    </source>
</reference>
<proteinExistence type="predicted"/>
<dbReference type="AlphaFoldDB" id="A0A941ECU4"/>
<sequence length="241" mass="26226">MSQPTETNRSDLPHRVGPWATRFDSAQALATADDVAREYALKHRDLNPILPFAQVYGPGLHMDKATAIGISPQMPVNEDGSTNYTRGDFMGGLVYSVYRPADTASPGEGPADGEQLWNTTIYPYPAGHVDPVSVPLAALGLDEVPGVDRRFVNFCAAALGCEAVDDLGMLQATFHLAWPDYRECVGAGLKHLLAQRTVSPDLWYELTYVPFDSADRLALYLAQVYAYLFDGFGAMPVAPSQ</sequence>
<accession>A0A941ECU4</accession>